<protein>
    <submittedName>
        <fullName evidence="3">Site-specific DNA recombinase</fullName>
    </submittedName>
</protein>
<dbReference type="RefSeq" id="WP_093150578.1">
    <property type="nucleotide sequence ID" value="NZ_FNBW01000007.1"/>
</dbReference>
<dbReference type="Proteomes" id="UP000198615">
    <property type="component" value="Unassembled WGS sequence"/>
</dbReference>
<dbReference type="GO" id="GO:0003677">
    <property type="term" value="F:DNA binding"/>
    <property type="evidence" value="ECO:0007669"/>
    <property type="project" value="InterPro"/>
</dbReference>
<organism evidence="3 4">
    <name type="scientific">Thalassobaculum litoreum DSM 18839</name>
    <dbReference type="NCBI Taxonomy" id="1123362"/>
    <lineage>
        <taxon>Bacteria</taxon>
        <taxon>Pseudomonadati</taxon>
        <taxon>Pseudomonadota</taxon>
        <taxon>Alphaproteobacteria</taxon>
        <taxon>Rhodospirillales</taxon>
        <taxon>Thalassobaculaceae</taxon>
        <taxon>Thalassobaculum</taxon>
    </lineage>
</organism>
<evidence type="ECO:0000313" key="3">
    <source>
        <dbReference type="EMBL" id="SDF82485.1"/>
    </source>
</evidence>
<gene>
    <name evidence="3" type="ORF">SAMN05660686_02421</name>
</gene>
<accession>A0A8G2BI32</accession>
<dbReference type="Pfam" id="PF00239">
    <property type="entry name" value="Resolvase"/>
    <property type="match status" value="1"/>
</dbReference>
<dbReference type="Pfam" id="PF07508">
    <property type="entry name" value="Recombinase"/>
    <property type="match status" value="1"/>
</dbReference>
<dbReference type="Pfam" id="PF13408">
    <property type="entry name" value="Zn_ribbon_recom"/>
    <property type="match status" value="1"/>
</dbReference>
<dbReference type="InterPro" id="IPR025827">
    <property type="entry name" value="Zn_ribbon_recom_dom"/>
</dbReference>
<dbReference type="InterPro" id="IPR036162">
    <property type="entry name" value="Resolvase-like_N_sf"/>
</dbReference>
<dbReference type="SMART" id="SM00857">
    <property type="entry name" value="Resolvase"/>
    <property type="match status" value="1"/>
</dbReference>
<dbReference type="AlphaFoldDB" id="A0A8G2BI32"/>
<dbReference type="PANTHER" id="PTHR30461:SF23">
    <property type="entry name" value="DNA RECOMBINASE-RELATED"/>
    <property type="match status" value="1"/>
</dbReference>
<evidence type="ECO:0000259" key="1">
    <source>
        <dbReference type="PROSITE" id="PS51736"/>
    </source>
</evidence>
<dbReference type="InterPro" id="IPR011109">
    <property type="entry name" value="DNA_bind_recombinase_dom"/>
</dbReference>
<proteinExistence type="predicted"/>
<dbReference type="GO" id="GO:0000150">
    <property type="term" value="F:DNA strand exchange activity"/>
    <property type="evidence" value="ECO:0007669"/>
    <property type="project" value="InterPro"/>
</dbReference>
<dbReference type="SUPFAM" id="SSF53041">
    <property type="entry name" value="Resolvase-like"/>
    <property type="match status" value="1"/>
</dbReference>
<sequence length="531" mass="58624">MTRVGVYARYSSEHQSERSIDDQVRLCRSYLERQGWTEAAVYADYAISGAHLLSRPQALRMLEAVKAGEIDIVLAEALDRLSRDQEHIAALYKRIGFAGARIVTVGEGEISELHVGLKGTMNALFLADLAKKIRRGQMGRAVAGYIPGGRAYGYDVVRGELDARGEPVKGLRAVNPDEAEIVRRIYAEYAAGAPARTIAHGLNLDAVPAPAGGNWRASTISGNRERGSGILWNEAYRGALVYNRVRMIKDPDTGRRVSRPNPRDEWVVMEMPGLRIIDEPLWQAVQRQKGRFDHKTGPIQRNQKHLLSGLLRCGVCGGTYQIRYQGRSACSTNREQGDAACSNTRTVVMADAVSRVLATVQRDLKSPDTLAAIVREYDATRKRLAKEQAKTEGRTRARLQDVEREIDNAVATLTRIGFSDAMAGRLKALEAERNELNSKLVQPDDNVVSLHPKMLAEYQRAVDQLVTALRSDPADMAASRQVLQRVFERIEVHPLPGRGQYDLRARTRIETLTTLSGGSSNVQFVGSGGGT</sequence>
<dbReference type="PROSITE" id="PS51737">
    <property type="entry name" value="RECOMBINASE_DNA_BIND"/>
    <property type="match status" value="1"/>
</dbReference>
<dbReference type="Gene3D" id="3.90.1750.20">
    <property type="entry name" value="Putative Large Serine Recombinase, Chain B, Domain 2"/>
    <property type="match status" value="1"/>
</dbReference>
<dbReference type="PANTHER" id="PTHR30461">
    <property type="entry name" value="DNA-INVERTASE FROM LAMBDOID PROPHAGE"/>
    <property type="match status" value="1"/>
</dbReference>
<feature type="domain" description="Resolvase/invertase-type recombinase catalytic" evidence="1">
    <location>
        <begin position="3"/>
        <end position="147"/>
    </location>
</feature>
<dbReference type="InterPro" id="IPR038109">
    <property type="entry name" value="DNA_bind_recomb_sf"/>
</dbReference>
<name>A0A8G2BI32_9PROT</name>
<dbReference type="PROSITE" id="PS51736">
    <property type="entry name" value="RECOMBINASES_3"/>
    <property type="match status" value="1"/>
</dbReference>
<keyword evidence="4" id="KW-1185">Reference proteome</keyword>
<comment type="caution">
    <text evidence="3">The sequence shown here is derived from an EMBL/GenBank/DDBJ whole genome shotgun (WGS) entry which is preliminary data.</text>
</comment>
<dbReference type="CDD" id="cd00338">
    <property type="entry name" value="Ser_Recombinase"/>
    <property type="match status" value="1"/>
</dbReference>
<evidence type="ECO:0000259" key="2">
    <source>
        <dbReference type="PROSITE" id="PS51737"/>
    </source>
</evidence>
<reference evidence="3 4" key="1">
    <citation type="submission" date="2016-10" db="EMBL/GenBank/DDBJ databases">
        <authorList>
            <person name="Varghese N."/>
            <person name="Submissions S."/>
        </authorList>
    </citation>
    <scope>NUCLEOTIDE SEQUENCE [LARGE SCALE GENOMIC DNA]</scope>
    <source>
        <strain evidence="3 4">DSM 18839</strain>
    </source>
</reference>
<evidence type="ECO:0000313" key="4">
    <source>
        <dbReference type="Proteomes" id="UP000198615"/>
    </source>
</evidence>
<feature type="domain" description="Recombinase" evidence="2">
    <location>
        <begin position="151"/>
        <end position="295"/>
    </location>
</feature>
<dbReference type="OrthoDB" id="9791494at2"/>
<dbReference type="InterPro" id="IPR050639">
    <property type="entry name" value="SSR_resolvase"/>
</dbReference>
<dbReference type="Gene3D" id="3.40.50.1390">
    <property type="entry name" value="Resolvase, N-terminal catalytic domain"/>
    <property type="match status" value="1"/>
</dbReference>
<dbReference type="EMBL" id="FNBW01000007">
    <property type="protein sequence ID" value="SDF82485.1"/>
    <property type="molecule type" value="Genomic_DNA"/>
</dbReference>
<dbReference type="InterPro" id="IPR006119">
    <property type="entry name" value="Resolv_N"/>
</dbReference>